<keyword evidence="3" id="KW-1185">Reference proteome</keyword>
<keyword evidence="1" id="KW-0732">Signal</keyword>
<dbReference type="Proteomes" id="UP000298513">
    <property type="component" value="Unassembled WGS sequence"/>
</dbReference>
<dbReference type="PROSITE" id="PS51257">
    <property type="entry name" value="PROKAR_LIPOPROTEIN"/>
    <property type="match status" value="1"/>
</dbReference>
<feature type="chain" id="PRO_5021279184" evidence="1">
    <location>
        <begin position="29"/>
        <end position="133"/>
    </location>
</feature>
<evidence type="ECO:0000256" key="1">
    <source>
        <dbReference type="SAM" id="SignalP"/>
    </source>
</evidence>
<evidence type="ECO:0000313" key="2">
    <source>
        <dbReference type="EMBL" id="TGN74423.1"/>
    </source>
</evidence>
<organism evidence="2 3">
    <name type="scientific">Streptomyces griseoluteus</name>
    <dbReference type="NCBI Taxonomy" id="29306"/>
    <lineage>
        <taxon>Bacteria</taxon>
        <taxon>Bacillati</taxon>
        <taxon>Actinomycetota</taxon>
        <taxon>Actinomycetes</taxon>
        <taxon>Kitasatosporales</taxon>
        <taxon>Streptomycetaceae</taxon>
        <taxon>Streptomyces</taxon>
    </lineage>
</organism>
<dbReference type="RefSeq" id="WP_135794475.1">
    <property type="nucleotide sequence ID" value="NZ_JBEPFF010000018.1"/>
</dbReference>
<name>A0A4Z1CZB8_STRGP</name>
<gene>
    <name evidence="2" type="ORF">E5082_30560</name>
</gene>
<protein>
    <submittedName>
        <fullName evidence="2">Uncharacterized protein</fullName>
    </submittedName>
</protein>
<sequence length="133" mass="13739">MISKLRPTLVLAATILGLAIATSAPATAATGGGCGTKETTDACISKSGNYVYADFYQNATPDSSSTKAVLTLYNKGAAVKSATYALNRTGRFGPINYNVATLPVTSGSAYSCVKVYTSTGALHRTSCSPTLYY</sequence>
<proteinExistence type="predicted"/>
<comment type="caution">
    <text evidence="2">The sequence shown here is derived from an EMBL/GenBank/DDBJ whole genome shotgun (WGS) entry which is preliminary data.</text>
</comment>
<dbReference type="AlphaFoldDB" id="A0A4Z1CZB8"/>
<reference evidence="2 3" key="1">
    <citation type="submission" date="2019-04" db="EMBL/GenBank/DDBJ databases">
        <title>Streptomyces sp. nov. Bv016 isolated from bark of Buahinia variegata.</title>
        <authorList>
            <person name="Kanchanasin P."/>
            <person name="Tanasupawat S."/>
            <person name="Yuki M."/>
            <person name="Kudo T."/>
        </authorList>
    </citation>
    <scope>NUCLEOTIDE SEQUENCE [LARGE SCALE GENOMIC DNA]</scope>
    <source>
        <strain evidence="2 3">JCM 4765</strain>
    </source>
</reference>
<evidence type="ECO:0000313" key="3">
    <source>
        <dbReference type="Proteomes" id="UP000298513"/>
    </source>
</evidence>
<accession>A0A4Z1CZB8</accession>
<feature type="signal peptide" evidence="1">
    <location>
        <begin position="1"/>
        <end position="28"/>
    </location>
</feature>
<dbReference type="EMBL" id="SRRU01000015">
    <property type="protein sequence ID" value="TGN74423.1"/>
    <property type="molecule type" value="Genomic_DNA"/>
</dbReference>